<dbReference type="AlphaFoldDB" id="A0A6A5QNV4"/>
<gene>
    <name evidence="1" type="ORF">BDU57DRAFT_230563</name>
</gene>
<dbReference type="Proteomes" id="UP000800096">
    <property type="component" value="Unassembled WGS sequence"/>
</dbReference>
<accession>A0A6A5QNV4</accession>
<evidence type="ECO:0000313" key="2">
    <source>
        <dbReference type="Proteomes" id="UP000800096"/>
    </source>
</evidence>
<name>A0A6A5QNV4_AMPQU</name>
<proteinExistence type="predicted"/>
<sequence length="174" mass="20028">MWCDHLRPSDIILGLPTKSENVITGSTSPLPTWTVHIAPNPNPNAAVTLSAMQHLKVYPLSSRWGRVGFVHISDYRQLFRTCRGSKFCRRARSMLSIRRRIPWYRPYQTRAFSYEHFEKGPSSNKNPRATSVALKTRPWYALHLFPCRRRATLSRAQNTTTYTERSIAEAIPAV</sequence>
<protein>
    <submittedName>
        <fullName evidence="1">Uncharacterized protein</fullName>
    </submittedName>
</protein>
<evidence type="ECO:0000313" key="1">
    <source>
        <dbReference type="EMBL" id="KAF1916396.1"/>
    </source>
</evidence>
<reference evidence="1" key="1">
    <citation type="journal article" date="2020" name="Stud. Mycol.">
        <title>101 Dothideomycetes genomes: a test case for predicting lifestyles and emergence of pathogens.</title>
        <authorList>
            <person name="Haridas S."/>
            <person name="Albert R."/>
            <person name="Binder M."/>
            <person name="Bloem J."/>
            <person name="Labutti K."/>
            <person name="Salamov A."/>
            <person name="Andreopoulos B."/>
            <person name="Baker S."/>
            <person name="Barry K."/>
            <person name="Bills G."/>
            <person name="Bluhm B."/>
            <person name="Cannon C."/>
            <person name="Castanera R."/>
            <person name="Culley D."/>
            <person name="Daum C."/>
            <person name="Ezra D."/>
            <person name="Gonzalez J."/>
            <person name="Henrissat B."/>
            <person name="Kuo A."/>
            <person name="Liang C."/>
            <person name="Lipzen A."/>
            <person name="Lutzoni F."/>
            <person name="Magnuson J."/>
            <person name="Mondo S."/>
            <person name="Nolan M."/>
            <person name="Ohm R."/>
            <person name="Pangilinan J."/>
            <person name="Park H.-J."/>
            <person name="Ramirez L."/>
            <person name="Alfaro M."/>
            <person name="Sun H."/>
            <person name="Tritt A."/>
            <person name="Yoshinaga Y."/>
            <person name="Zwiers L.-H."/>
            <person name="Turgeon B."/>
            <person name="Goodwin S."/>
            <person name="Spatafora J."/>
            <person name="Crous P."/>
            <person name="Grigoriev I."/>
        </authorList>
    </citation>
    <scope>NUCLEOTIDE SEQUENCE</scope>
    <source>
        <strain evidence="1">HMLAC05119</strain>
    </source>
</reference>
<keyword evidence="2" id="KW-1185">Reference proteome</keyword>
<organism evidence="1 2">
    <name type="scientific">Ampelomyces quisqualis</name>
    <name type="common">Powdery mildew agent</name>
    <dbReference type="NCBI Taxonomy" id="50730"/>
    <lineage>
        <taxon>Eukaryota</taxon>
        <taxon>Fungi</taxon>
        <taxon>Dikarya</taxon>
        <taxon>Ascomycota</taxon>
        <taxon>Pezizomycotina</taxon>
        <taxon>Dothideomycetes</taxon>
        <taxon>Pleosporomycetidae</taxon>
        <taxon>Pleosporales</taxon>
        <taxon>Pleosporineae</taxon>
        <taxon>Phaeosphaeriaceae</taxon>
        <taxon>Ampelomyces</taxon>
    </lineage>
</organism>
<dbReference type="EMBL" id="ML979135">
    <property type="protein sequence ID" value="KAF1916396.1"/>
    <property type="molecule type" value="Genomic_DNA"/>
</dbReference>